<evidence type="ECO:0000313" key="2">
    <source>
        <dbReference type="Proteomes" id="UP001165960"/>
    </source>
</evidence>
<dbReference type="EMBL" id="QTSX02004309">
    <property type="protein sequence ID" value="KAJ9066077.1"/>
    <property type="molecule type" value="Genomic_DNA"/>
</dbReference>
<gene>
    <name evidence="1" type="primary">FAR2_1</name>
    <name evidence="1" type="ORF">DSO57_1013300</name>
</gene>
<proteinExistence type="predicted"/>
<dbReference type="EC" id="1.2.1.84" evidence="1"/>
<name>A0ACC2SVE3_9FUNG</name>
<sequence length="467" mass="51628">MVSLSSSFLEGKSVLVTGVTGFVGKAVLESLLRDHSLHMKKIYCLIRSKGEQTAQQRLEQVLENELFDQIHHGSSKLVAVDGDMSAVGLGISHEDLKMLQGDLDVAIHMAASVSFDSPLLQAFKTNTRGSVELMQICESCPQFQGLVYVSTAYANTNLEPGVIDEKLYEMPLGEPAALYGEIKAMDEHQALQFSTKVLKQYPSTYVFVKALTEHMLMAHAKVAIARLSIVTSTIQDPIPGWSDGHMGANGAAIYVGTGILDSLLGRPEVIMDCVPVDYATNCILRICHHLLANNTNAIFHLASSTINPLPYGVFFDAILTAWRQLPPLNSRIFPPDFHFVASPTAHTERLNAIKEFKFHTLPRLIADKNYAARLARAEKKLDKFHANFDALIAAPWIFQTSNMLSLEASQAHLTTITSSNVNSTRLRCLDWPSYFFNFIHGIHRFVLKEPSPHNPAMPHLAAVQSHV</sequence>
<accession>A0ACC2SVE3</accession>
<reference evidence="1" key="1">
    <citation type="submission" date="2022-04" db="EMBL/GenBank/DDBJ databases">
        <title>Genome of the entomopathogenic fungus Entomophthora muscae.</title>
        <authorList>
            <person name="Elya C."/>
            <person name="Lovett B.R."/>
            <person name="Lee E."/>
            <person name="Macias A.M."/>
            <person name="Hajek A.E."/>
            <person name="De Bivort B.L."/>
            <person name="Kasson M.T."/>
            <person name="De Fine Licht H.H."/>
            <person name="Stajich J.E."/>
        </authorList>
    </citation>
    <scope>NUCLEOTIDE SEQUENCE</scope>
    <source>
        <strain evidence="1">Berkeley</strain>
    </source>
</reference>
<comment type="caution">
    <text evidence="1">The sequence shown here is derived from an EMBL/GenBank/DDBJ whole genome shotgun (WGS) entry which is preliminary data.</text>
</comment>
<organism evidence="1 2">
    <name type="scientific">Entomophthora muscae</name>
    <dbReference type="NCBI Taxonomy" id="34485"/>
    <lineage>
        <taxon>Eukaryota</taxon>
        <taxon>Fungi</taxon>
        <taxon>Fungi incertae sedis</taxon>
        <taxon>Zoopagomycota</taxon>
        <taxon>Entomophthoromycotina</taxon>
        <taxon>Entomophthoromycetes</taxon>
        <taxon>Entomophthorales</taxon>
        <taxon>Entomophthoraceae</taxon>
        <taxon>Entomophthora</taxon>
    </lineage>
</organism>
<keyword evidence="2" id="KW-1185">Reference proteome</keyword>
<keyword evidence="1" id="KW-0560">Oxidoreductase</keyword>
<dbReference type="Proteomes" id="UP001165960">
    <property type="component" value="Unassembled WGS sequence"/>
</dbReference>
<protein>
    <submittedName>
        <fullName evidence="1">Fatty acyl-CoA reductase 2</fullName>
        <ecNumber evidence="1">1.2.1.84</ecNumber>
    </submittedName>
</protein>
<evidence type="ECO:0000313" key="1">
    <source>
        <dbReference type="EMBL" id="KAJ9066077.1"/>
    </source>
</evidence>